<accession>A0A6C1DTB8</accession>
<organism evidence="2 3">
    <name type="scientific">Saccharomyces pastorianus</name>
    <name type="common">Lager yeast</name>
    <name type="synonym">Saccharomyces cerevisiae x Saccharomyces eubayanus</name>
    <dbReference type="NCBI Taxonomy" id="27292"/>
    <lineage>
        <taxon>Eukaryota</taxon>
        <taxon>Fungi</taxon>
        <taxon>Dikarya</taxon>
        <taxon>Ascomycota</taxon>
        <taxon>Saccharomycotina</taxon>
        <taxon>Saccharomycetes</taxon>
        <taxon>Saccharomycetales</taxon>
        <taxon>Saccharomycetaceae</taxon>
        <taxon>Saccharomyces</taxon>
    </lineage>
</organism>
<dbReference type="AlphaFoldDB" id="A0A6C1DTB8"/>
<sequence length="92" mass="10017">MTDRKTNLPEEPIFEEAEDDGCPSIENSSHLSVPTVEENKDFSEYNGEEAEEVVVPEKPASAYATVSIMCLCMAFGGFMSGWDTGTISGFVN</sequence>
<feature type="compositionally biased region" description="Acidic residues" evidence="1">
    <location>
        <begin position="12"/>
        <end position="21"/>
    </location>
</feature>
<protein>
    <submittedName>
        <fullName evidence="2">Hexose transporter hxt8</fullName>
    </submittedName>
</protein>
<proteinExistence type="predicted"/>
<evidence type="ECO:0000313" key="2">
    <source>
        <dbReference type="EMBL" id="QID80272.1"/>
    </source>
</evidence>
<feature type="region of interest" description="Disordered" evidence="1">
    <location>
        <begin position="1"/>
        <end position="38"/>
    </location>
</feature>
<evidence type="ECO:0000256" key="1">
    <source>
        <dbReference type="SAM" id="MobiDB-lite"/>
    </source>
</evidence>
<name>A0A6C1DTB8_SACPS</name>
<gene>
    <name evidence="2" type="primary">HXT8_1</name>
    <name evidence="2" type="ORF">GRS66_002587</name>
</gene>
<dbReference type="Proteomes" id="UP000501346">
    <property type="component" value="Chromosome ScX-SeX"/>
</dbReference>
<reference evidence="2 3" key="1">
    <citation type="journal article" date="2019" name="BMC Genomics">
        <title>Chromosome level assembly and comparative genome analysis confirm lager-brewing yeasts originated from a single hybridization.</title>
        <authorList>
            <person name="Salazar A.N."/>
            <person name="Gorter de Vries A.R."/>
            <person name="van den Broek M."/>
            <person name="Brouwers N."/>
            <person name="de la Torre Cortes P."/>
            <person name="Kuijpers N.G.A."/>
            <person name="Daran J.G."/>
            <person name="Abeel T."/>
        </authorList>
    </citation>
    <scope>NUCLEOTIDE SEQUENCE [LARGE SCALE GENOMIC DNA]</scope>
    <source>
        <strain evidence="2 3">CBS 1483</strain>
    </source>
</reference>
<dbReference type="EMBL" id="CP048991">
    <property type="protein sequence ID" value="QID80272.1"/>
    <property type="molecule type" value="Genomic_DNA"/>
</dbReference>
<dbReference type="OrthoDB" id="10316023at2759"/>
<keyword evidence="3" id="KW-1185">Reference proteome</keyword>
<evidence type="ECO:0000313" key="3">
    <source>
        <dbReference type="Proteomes" id="UP000501346"/>
    </source>
</evidence>